<keyword evidence="4" id="KW-0285">Flavoprotein</keyword>
<dbReference type="GO" id="GO:0005777">
    <property type="term" value="C:peroxisome"/>
    <property type="evidence" value="ECO:0007669"/>
    <property type="project" value="TreeGrafter"/>
</dbReference>
<dbReference type="InterPro" id="IPR045170">
    <property type="entry name" value="MTOX"/>
</dbReference>
<evidence type="ECO:0000256" key="5">
    <source>
        <dbReference type="ARBA" id="ARBA00022827"/>
    </source>
</evidence>
<dbReference type="PANTHER" id="PTHR10961:SF46">
    <property type="entry name" value="PEROXISOMAL SARCOSINE OXIDASE"/>
    <property type="match status" value="1"/>
</dbReference>
<evidence type="ECO:0000256" key="4">
    <source>
        <dbReference type="ARBA" id="ARBA00022630"/>
    </source>
</evidence>
<dbReference type="NCBIfam" id="NF008425">
    <property type="entry name" value="PRK11259.1"/>
    <property type="match status" value="1"/>
</dbReference>
<evidence type="ECO:0000256" key="7">
    <source>
        <dbReference type="ARBA" id="ARBA00051859"/>
    </source>
</evidence>
<name>A0A7L0DRN8_TROML</name>
<feature type="non-terminal residue" evidence="15">
    <location>
        <position position="389"/>
    </location>
</feature>
<dbReference type="PANTHER" id="PTHR10961">
    <property type="entry name" value="PEROXISOMAL SARCOSINE OXIDASE"/>
    <property type="match status" value="1"/>
</dbReference>
<dbReference type="Pfam" id="PF01266">
    <property type="entry name" value="DAO"/>
    <property type="match status" value="1"/>
</dbReference>
<comment type="catalytic activity">
    <reaction evidence="7">
        <text>L-pipecolate + O2 = L-1-piperideine-6-carboxylate + H2O2 + H(+)</text>
        <dbReference type="Rhea" id="RHEA:11992"/>
        <dbReference type="ChEBI" id="CHEBI:15378"/>
        <dbReference type="ChEBI" id="CHEBI:15379"/>
        <dbReference type="ChEBI" id="CHEBI:16240"/>
        <dbReference type="ChEBI" id="CHEBI:58769"/>
        <dbReference type="ChEBI" id="CHEBI:61185"/>
        <dbReference type="EC" id="1.5.3.7"/>
    </reaction>
</comment>
<comment type="catalytic activity">
    <reaction evidence="8">
        <text>sarcosine + O2 + H2O = formaldehyde + glycine + H2O2</text>
        <dbReference type="Rhea" id="RHEA:13313"/>
        <dbReference type="ChEBI" id="CHEBI:15377"/>
        <dbReference type="ChEBI" id="CHEBI:15379"/>
        <dbReference type="ChEBI" id="CHEBI:16240"/>
        <dbReference type="ChEBI" id="CHEBI:16842"/>
        <dbReference type="ChEBI" id="CHEBI:57305"/>
        <dbReference type="ChEBI" id="CHEBI:57433"/>
        <dbReference type="EC" id="1.5.3.1"/>
    </reaction>
</comment>
<dbReference type="EC" id="1.5.3.1" evidence="3"/>
<feature type="non-terminal residue" evidence="15">
    <location>
        <position position="1"/>
    </location>
</feature>
<evidence type="ECO:0000256" key="12">
    <source>
        <dbReference type="ARBA" id="ARBA00082030"/>
    </source>
</evidence>
<evidence type="ECO:0000313" key="15">
    <source>
        <dbReference type="EMBL" id="NXJ73343.1"/>
    </source>
</evidence>
<sequence>MAASGQATYDAIVIGAGIQGSFAAYHLAQRHRNTLLLEQFILPHSRGSSHGQSRIIRSAYSQAAYAHMMPESFRLWQQLEAETSTKLYRQTGLVMLGPVGDPELEVCQRNLSASEVLDAAALAHRFPGLRLHTGEVALWDGTGGVLFADRALRAVQDIFRQHGGTLRDGEKVLHVEPGAVLTVTTTAGVYRAPRVIITAGAWAGALLAPLGLRLPLQPLRIDVCYWREKEPRSFSRGRANPCFLAMGLDQVPHHIYGLPALEYPGLVKVCYHHGTPVDPEERDQVPSGDPHPSVTILSSFISKYLPGLEPRPAVVETCLYTNTPDHDFILDRHPKFSNIIIGAGFSGHGFKLAPVVGKLLCELSLGEEPSYSTAPFAITRFPGTLRAGL</sequence>
<dbReference type="EC" id="1.5.3.7" evidence="10"/>
<evidence type="ECO:0000256" key="2">
    <source>
        <dbReference type="ARBA" id="ARBA00010989"/>
    </source>
</evidence>
<organism evidence="15 16">
    <name type="scientific">Trogon melanurus</name>
    <name type="common">Black-tailed trogon</name>
    <dbReference type="NCBI Taxonomy" id="56311"/>
    <lineage>
        <taxon>Eukaryota</taxon>
        <taxon>Metazoa</taxon>
        <taxon>Chordata</taxon>
        <taxon>Craniata</taxon>
        <taxon>Vertebrata</taxon>
        <taxon>Euteleostomi</taxon>
        <taxon>Archelosauria</taxon>
        <taxon>Archosauria</taxon>
        <taxon>Dinosauria</taxon>
        <taxon>Saurischia</taxon>
        <taxon>Theropoda</taxon>
        <taxon>Coelurosauria</taxon>
        <taxon>Aves</taxon>
        <taxon>Neognathae</taxon>
        <taxon>Neoaves</taxon>
        <taxon>Telluraves</taxon>
        <taxon>Coraciimorphae</taxon>
        <taxon>Trogoniformes</taxon>
        <taxon>Trogonidae</taxon>
        <taxon>Trogon</taxon>
    </lineage>
</organism>
<evidence type="ECO:0000313" key="16">
    <source>
        <dbReference type="Proteomes" id="UP000550660"/>
    </source>
</evidence>
<dbReference type="Proteomes" id="UP000550660">
    <property type="component" value="Unassembled WGS sequence"/>
</dbReference>
<proteinExistence type="inferred from homology"/>
<dbReference type="SUPFAM" id="SSF51905">
    <property type="entry name" value="FAD/NAD(P)-binding domain"/>
    <property type="match status" value="1"/>
</dbReference>
<dbReference type="GO" id="GO:0050031">
    <property type="term" value="F:L-pipecolate oxidase activity"/>
    <property type="evidence" value="ECO:0007669"/>
    <property type="project" value="UniProtKB-EC"/>
</dbReference>
<reference evidence="15 16" key="1">
    <citation type="submission" date="2019-09" db="EMBL/GenBank/DDBJ databases">
        <title>Bird 10,000 Genomes (B10K) Project - Family phase.</title>
        <authorList>
            <person name="Zhang G."/>
        </authorList>
    </citation>
    <scope>NUCLEOTIDE SEQUENCE [LARGE SCALE GENOMIC DNA]</scope>
    <source>
        <strain evidence="15">B10K-DU-007-40</strain>
        <tissue evidence="15">Mixed tissue sample</tissue>
    </source>
</reference>
<evidence type="ECO:0000256" key="1">
    <source>
        <dbReference type="ARBA" id="ARBA00001974"/>
    </source>
</evidence>
<dbReference type="InterPro" id="IPR036188">
    <property type="entry name" value="FAD/NAD-bd_sf"/>
</dbReference>
<dbReference type="Gene3D" id="3.30.9.10">
    <property type="entry name" value="D-Amino Acid Oxidase, subunit A, domain 2"/>
    <property type="match status" value="1"/>
</dbReference>
<evidence type="ECO:0000256" key="3">
    <source>
        <dbReference type="ARBA" id="ARBA00012769"/>
    </source>
</evidence>
<dbReference type="GO" id="GO:0050660">
    <property type="term" value="F:flavin adenine dinucleotide binding"/>
    <property type="evidence" value="ECO:0007669"/>
    <property type="project" value="InterPro"/>
</dbReference>
<evidence type="ECO:0000256" key="10">
    <source>
        <dbReference type="ARBA" id="ARBA00066548"/>
    </source>
</evidence>
<evidence type="ECO:0000256" key="8">
    <source>
        <dbReference type="ARBA" id="ARBA00052742"/>
    </source>
</evidence>
<dbReference type="Gene3D" id="3.50.50.60">
    <property type="entry name" value="FAD/NAD(P)-binding domain"/>
    <property type="match status" value="1"/>
</dbReference>
<dbReference type="FunFam" id="3.50.50.60:FF:000189">
    <property type="entry name" value="Monomeric sarcosine oxidase"/>
    <property type="match status" value="1"/>
</dbReference>
<comment type="function">
    <text evidence="9">Metabolizes sarcosine, L-pipecolic acid and L-proline.</text>
</comment>
<comment type="similarity">
    <text evidence="2">Belongs to the MSOX/MTOX family.</text>
</comment>
<feature type="domain" description="FAD dependent oxidoreductase" evidence="14">
    <location>
        <begin position="10"/>
        <end position="363"/>
    </location>
</feature>
<keyword evidence="6" id="KW-0560">Oxidoreductase</keyword>
<dbReference type="AlphaFoldDB" id="A0A7L0DRN8"/>
<dbReference type="EMBL" id="VXAG01000005">
    <property type="protein sequence ID" value="NXJ73343.1"/>
    <property type="molecule type" value="Genomic_DNA"/>
</dbReference>
<dbReference type="GO" id="GO:0033514">
    <property type="term" value="P:L-lysine catabolic process to acetyl-CoA via L-pipecolate"/>
    <property type="evidence" value="ECO:0007669"/>
    <property type="project" value="TreeGrafter"/>
</dbReference>
<dbReference type="InterPro" id="IPR006076">
    <property type="entry name" value="FAD-dep_OxRdtase"/>
</dbReference>
<dbReference type="SUPFAM" id="SSF54373">
    <property type="entry name" value="FAD-linked reductases, C-terminal domain"/>
    <property type="match status" value="1"/>
</dbReference>
<protein>
    <recommendedName>
        <fullName evidence="11">Peroxisomal sarcosine oxidase</fullName>
        <ecNumber evidence="3">1.5.3.1</ecNumber>
        <ecNumber evidence="10">1.5.3.7</ecNumber>
    </recommendedName>
    <alternativeName>
        <fullName evidence="12">L-pipecolate oxidase</fullName>
    </alternativeName>
    <alternativeName>
        <fullName evidence="13">L-pipecolic acid oxidase</fullName>
    </alternativeName>
</protein>
<keyword evidence="16" id="KW-1185">Reference proteome</keyword>
<comment type="cofactor">
    <cofactor evidence="1">
        <name>FAD</name>
        <dbReference type="ChEBI" id="CHEBI:57692"/>
    </cofactor>
</comment>
<keyword evidence="5" id="KW-0274">FAD</keyword>
<comment type="caution">
    <text evidence="15">The sequence shown here is derived from an EMBL/GenBank/DDBJ whole genome shotgun (WGS) entry which is preliminary data.</text>
</comment>
<gene>
    <name evidence="15" type="primary">Pipox</name>
    <name evidence="15" type="ORF">TROMEL_R01540</name>
</gene>
<evidence type="ECO:0000256" key="6">
    <source>
        <dbReference type="ARBA" id="ARBA00023002"/>
    </source>
</evidence>
<evidence type="ECO:0000256" key="11">
    <source>
        <dbReference type="ARBA" id="ARBA00070200"/>
    </source>
</evidence>
<accession>A0A7L0DRN8</accession>
<dbReference type="GO" id="GO:0008115">
    <property type="term" value="F:sarcosine oxidase activity"/>
    <property type="evidence" value="ECO:0007669"/>
    <property type="project" value="UniProtKB-EC"/>
</dbReference>
<evidence type="ECO:0000256" key="9">
    <source>
        <dbReference type="ARBA" id="ARBA00055924"/>
    </source>
</evidence>
<evidence type="ECO:0000256" key="13">
    <source>
        <dbReference type="ARBA" id="ARBA00082118"/>
    </source>
</evidence>
<evidence type="ECO:0000259" key="14">
    <source>
        <dbReference type="Pfam" id="PF01266"/>
    </source>
</evidence>
<dbReference type="OrthoDB" id="424974at2759"/>